<protein>
    <submittedName>
        <fullName evidence="1">Uncharacterized protein</fullName>
    </submittedName>
</protein>
<sequence>MVITSNFTSARYIWSFWGCKIRRRPNKPMLFVCSRLHASRMVKPKRHEKAVTLSVSSRKPGGDIGGIAASSCVSTISRIFLTVACNFP</sequence>
<dbReference type="EMBL" id="BT085222">
    <property type="protein sequence ID" value="ACR35575.1"/>
    <property type="molecule type" value="mRNA"/>
</dbReference>
<accession>C4J325</accession>
<dbReference type="AlphaFoldDB" id="C4J325"/>
<evidence type="ECO:0000313" key="1">
    <source>
        <dbReference type="EMBL" id="ACR35575.1"/>
    </source>
</evidence>
<organism evidence="1">
    <name type="scientific">Zea mays</name>
    <name type="common">Maize</name>
    <dbReference type="NCBI Taxonomy" id="4577"/>
    <lineage>
        <taxon>Eukaryota</taxon>
        <taxon>Viridiplantae</taxon>
        <taxon>Streptophyta</taxon>
        <taxon>Embryophyta</taxon>
        <taxon>Tracheophyta</taxon>
        <taxon>Spermatophyta</taxon>
        <taxon>Magnoliopsida</taxon>
        <taxon>Liliopsida</taxon>
        <taxon>Poales</taxon>
        <taxon>Poaceae</taxon>
        <taxon>PACMAD clade</taxon>
        <taxon>Panicoideae</taxon>
        <taxon>Andropogonodae</taxon>
        <taxon>Andropogoneae</taxon>
        <taxon>Tripsacinae</taxon>
        <taxon>Zea</taxon>
    </lineage>
</organism>
<name>C4J325_MAIZE</name>
<proteinExistence type="evidence at transcript level"/>
<reference evidence="1" key="1">
    <citation type="journal article" date="2009" name="PLoS Genet.">
        <title>Sequencing, mapping, and analysis of 27,455 maize full-length cDNAs.</title>
        <authorList>
            <person name="Soderlund C."/>
            <person name="Descour A."/>
            <person name="Kudrna D."/>
            <person name="Bomhoff M."/>
            <person name="Boyd L."/>
            <person name="Currie J."/>
            <person name="Angelova A."/>
            <person name="Collura K."/>
            <person name="Wissotski M."/>
            <person name="Ashley E."/>
            <person name="Morrow D."/>
            <person name="Fernandes J."/>
            <person name="Walbot V."/>
            <person name="Yu Y."/>
        </authorList>
    </citation>
    <scope>NUCLEOTIDE SEQUENCE</scope>
    <source>
        <strain evidence="1">B73</strain>
    </source>
</reference>
<reference evidence="1" key="2">
    <citation type="submission" date="2012-06" db="EMBL/GenBank/DDBJ databases">
        <authorList>
            <person name="Yu Y."/>
            <person name="Currie J."/>
            <person name="Lomeli R."/>
            <person name="Angelova A."/>
            <person name="Collura K."/>
            <person name="Wissotski M."/>
            <person name="Campos D."/>
            <person name="Kudrna D."/>
            <person name="Golser W."/>
            <person name="Ashely E."/>
            <person name="Descour A."/>
            <person name="Fernandes J."/>
            <person name="Soderlund C."/>
            <person name="Walbot V."/>
        </authorList>
    </citation>
    <scope>NUCLEOTIDE SEQUENCE</scope>
    <source>
        <strain evidence="1">B73</strain>
    </source>
</reference>